<organism evidence="1 2">
    <name type="scientific">Paramecium sonneborni</name>
    <dbReference type="NCBI Taxonomy" id="65129"/>
    <lineage>
        <taxon>Eukaryota</taxon>
        <taxon>Sar</taxon>
        <taxon>Alveolata</taxon>
        <taxon>Ciliophora</taxon>
        <taxon>Intramacronucleata</taxon>
        <taxon>Oligohymenophorea</taxon>
        <taxon>Peniculida</taxon>
        <taxon>Parameciidae</taxon>
        <taxon>Paramecium</taxon>
    </lineage>
</organism>
<dbReference type="EMBL" id="CAJJDN010000131">
    <property type="protein sequence ID" value="CAD8121305.1"/>
    <property type="molecule type" value="Genomic_DNA"/>
</dbReference>
<evidence type="ECO:0000313" key="1">
    <source>
        <dbReference type="EMBL" id="CAD8121305.1"/>
    </source>
</evidence>
<dbReference type="AlphaFoldDB" id="A0A8S1R1E5"/>
<sequence length="658" mass="78392">MFRKLFCGFCNQVQKISSFNQLKNIMNPPTTENYQRLQKTVQQLIQSNPINWKFVHRLQLLKSQFGLELNMPYLLSKLKDQPIDSEKQSFVVEIMQQNFMVDKELFKELFQQLLKMDDLFYSTQLKMLDIYFKYPELLDQDKILPNLLKSLITFNDLELYEIVQSFQVLAYKDTKLTEQNQELLANLKNMLNNQLVKIFPALGQKHFRQLIVFLRSNEYHNEKLKAAIFQYFSDNKDILGQSSYAELMSLCNLKFFYNEDIKYQILIQLNFLKVKGLNESKLINKSILPSMSQAEQEMMANLITLSGINLDKEFINTYFTGSNSQKREKLEQMNLKENQIIQIVEELVKYINQQFPQFLNVMKIVQTFGLQLPELLQPLVEELKKILSKQVVNSADLITILNYFDESDILFDQEDSMGMQDFNNYLKQEQFTYGKIHYLLRQFAFKKNQDLLFQILNKSYQSGWTLDLCSKQVQIYKYYNIPLPPMFLDKFQQVINEYILKRRSPFDQILFYRCIEMADWSQNLRSEQSDYFNESQNIAQKMRREKTKNLDQSSFLEQEIKNDLMQYMPKTLKLQANQYIKALEVDFVITNQKGDQLFVQILGQTHFYYKSTILNYKTLLEQLYLERLGTCKSINYYQTDQWKQDKQKSVDKLISSLI</sequence>
<proteinExistence type="predicted"/>
<name>A0A8S1R1E5_9CILI</name>
<keyword evidence="2" id="KW-1185">Reference proteome</keyword>
<dbReference type="OrthoDB" id="305777at2759"/>
<accession>A0A8S1R1E5</accession>
<gene>
    <name evidence="1" type="ORF">PSON_ATCC_30995.1.T1310103</name>
</gene>
<protein>
    <recommendedName>
        <fullName evidence="3">RAP domain-containing protein</fullName>
    </recommendedName>
</protein>
<evidence type="ECO:0008006" key="3">
    <source>
        <dbReference type="Google" id="ProtNLM"/>
    </source>
</evidence>
<evidence type="ECO:0000313" key="2">
    <source>
        <dbReference type="Proteomes" id="UP000692954"/>
    </source>
</evidence>
<dbReference type="Proteomes" id="UP000692954">
    <property type="component" value="Unassembled WGS sequence"/>
</dbReference>
<comment type="caution">
    <text evidence="1">The sequence shown here is derived from an EMBL/GenBank/DDBJ whole genome shotgun (WGS) entry which is preliminary data.</text>
</comment>
<reference evidence="1" key="1">
    <citation type="submission" date="2021-01" db="EMBL/GenBank/DDBJ databases">
        <authorList>
            <consortium name="Genoscope - CEA"/>
            <person name="William W."/>
        </authorList>
    </citation>
    <scope>NUCLEOTIDE SEQUENCE</scope>
</reference>